<gene>
    <name evidence="9" type="primary">rpl9</name>
</gene>
<dbReference type="GO" id="GO:1990904">
    <property type="term" value="C:ribonucleoprotein complex"/>
    <property type="evidence" value="ECO:0007669"/>
    <property type="project" value="UniProtKB-KW"/>
</dbReference>
<reference evidence="9" key="1">
    <citation type="journal article" date="2017" name="J. Phycol.">
        <title>Analysis of chloroplast genomes and a supermatrix inform reclassification of the Rhodomelaceae (Rhodophyta).</title>
        <authorList>
            <person name="Diaz-Tapia P."/>
            <person name="Maggs C.A."/>
            <person name="West J.A."/>
            <person name="Verbruggen H."/>
        </authorList>
    </citation>
    <scope>NUCLEOTIDE SEQUENCE</scope>
    <source>
        <strain evidence="9">PD745</strain>
    </source>
</reference>
<dbReference type="InterPro" id="IPR020594">
    <property type="entry name" value="Ribosomal_bL9_bac/chp"/>
</dbReference>
<protein>
    <recommendedName>
        <fullName evidence="6">50S ribosomal protein L9, chloroplastic</fullName>
    </recommendedName>
</protein>
<dbReference type="Gene3D" id="3.40.5.10">
    <property type="entry name" value="Ribosomal protein L9, N-terminal domain"/>
    <property type="match status" value="1"/>
</dbReference>
<dbReference type="InterPro" id="IPR009027">
    <property type="entry name" value="Ribosomal_bL9/RNase_H1_N"/>
</dbReference>
<dbReference type="Pfam" id="PF03948">
    <property type="entry name" value="Ribosomal_L9_C"/>
    <property type="match status" value="1"/>
</dbReference>
<feature type="domain" description="Ribosomal protein L9" evidence="7">
    <location>
        <begin position="5"/>
        <end position="51"/>
    </location>
</feature>
<dbReference type="AlphaFoldDB" id="A0A1Z1ME40"/>
<dbReference type="NCBIfam" id="TIGR00158">
    <property type="entry name" value="L9"/>
    <property type="match status" value="1"/>
</dbReference>
<dbReference type="InterPro" id="IPR036935">
    <property type="entry name" value="Ribosomal_bL9_N_sf"/>
</dbReference>
<evidence type="ECO:0000256" key="1">
    <source>
        <dbReference type="ARBA" id="ARBA00010605"/>
    </source>
</evidence>
<dbReference type="GO" id="GO:0003735">
    <property type="term" value="F:structural constituent of ribosome"/>
    <property type="evidence" value="ECO:0007669"/>
    <property type="project" value="InterPro"/>
</dbReference>
<feature type="domain" description="Large ribosomal subunit protein bL9 C-terminal" evidence="8">
    <location>
        <begin position="70"/>
        <end position="150"/>
    </location>
</feature>
<evidence type="ECO:0000256" key="6">
    <source>
        <dbReference type="ARBA" id="ARBA00035427"/>
    </source>
</evidence>
<dbReference type="Pfam" id="PF01281">
    <property type="entry name" value="Ribosomal_L9_N"/>
    <property type="match status" value="1"/>
</dbReference>
<keyword evidence="5" id="KW-0687">Ribonucleoprotein</keyword>
<proteinExistence type="inferred from homology"/>
<evidence type="ECO:0000313" key="9">
    <source>
        <dbReference type="EMBL" id="ARW64233.1"/>
    </source>
</evidence>
<evidence type="ECO:0000256" key="3">
    <source>
        <dbReference type="ARBA" id="ARBA00022884"/>
    </source>
</evidence>
<dbReference type="SUPFAM" id="SSF55658">
    <property type="entry name" value="L9 N-domain-like"/>
    <property type="match status" value="1"/>
</dbReference>
<keyword evidence="2" id="KW-0699">rRNA-binding</keyword>
<comment type="similarity">
    <text evidence="1">Belongs to the bacterial ribosomal protein bL9 family.</text>
</comment>
<keyword evidence="4 9" id="KW-0689">Ribosomal protein</keyword>
<dbReference type="EMBL" id="MF101431">
    <property type="protein sequence ID" value="ARW64233.1"/>
    <property type="molecule type" value="Genomic_DNA"/>
</dbReference>
<dbReference type="InterPro" id="IPR036791">
    <property type="entry name" value="Ribosomal_bL9_C_sf"/>
</dbReference>
<dbReference type="InterPro" id="IPR020069">
    <property type="entry name" value="Ribosomal_bL9_C"/>
</dbReference>
<dbReference type="GO" id="GO:0005840">
    <property type="term" value="C:ribosome"/>
    <property type="evidence" value="ECO:0007669"/>
    <property type="project" value="UniProtKB-KW"/>
</dbReference>
<keyword evidence="3" id="KW-0694">RNA-binding</keyword>
<name>A0A1Z1ME40_9FLOR</name>
<dbReference type="PANTHER" id="PTHR21368">
    <property type="entry name" value="50S RIBOSOMAL PROTEIN L9"/>
    <property type="match status" value="1"/>
</dbReference>
<dbReference type="InterPro" id="IPR000244">
    <property type="entry name" value="Ribosomal_bL9"/>
</dbReference>
<dbReference type="Gene3D" id="3.10.430.100">
    <property type="entry name" value="Ribosomal protein L9, C-terminal domain"/>
    <property type="match status" value="1"/>
</dbReference>
<evidence type="ECO:0000256" key="4">
    <source>
        <dbReference type="ARBA" id="ARBA00022980"/>
    </source>
</evidence>
<evidence type="ECO:0000256" key="2">
    <source>
        <dbReference type="ARBA" id="ARBA00022730"/>
    </source>
</evidence>
<accession>A0A1Z1ME40</accession>
<dbReference type="GO" id="GO:0006412">
    <property type="term" value="P:translation"/>
    <property type="evidence" value="ECO:0007669"/>
    <property type="project" value="InterPro"/>
</dbReference>
<evidence type="ECO:0000259" key="7">
    <source>
        <dbReference type="Pfam" id="PF01281"/>
    </source>
</evidence>
<organism evidence="9">
    <name type="scientific">Chondria sp.</name>
    <name type="common">in: red algae</name>
    <dbReference type="NCBI Taxonomy" id="1982705"/>
    <lineage>
        <taxon>Eukaryota</taxon>
        <taxon>Rhodophyta</taxon>
        <taxon>Florideophyceae</taxon>
        <taxon>Rhodymeniophycidae</taxon>
        <taxon>Ceramiales</taxon>
        <taxon>Rhodomelaceae</taxon>
        <taxon>Chondrieae</taxon>
        <taxon>Chondria</taxon>
    </lineage>
</organism>
<evidence type="ECO:0000256" key="5">
    <source>
        <dbReference type="ARBA" id="ARBA00023274"/>
    </source>
</evidence>
<sequence>MGKKIQVIITADEFKNKKKGNIIIVSRGYAFNYLIPKNIVEVTSINKIKHFEMFSKIEEAKLTANFIKIENIKNRIAQIKKISICKKQGENHLIFGSIKEKEIIHSINKYTNLKLEKKQIRLNTINQIGTHSIEIYVKQTILFTIQLNVIPNNV</sequence>
<keyword evidence="9" id="KW-0150">Chloroplast</keyword>
<evidence type="ECO:0000259" key="8">
    <source>
        <dbReference type="Pfam" id="PF03948"/>
    </source>
</evidence>
<geneLocation type="chloroplast" evidence="9"/>
<dbReference type="InterPro" id="IPR020070">
    <property type="entry name" value="Ribosomal_bL9_N"/>
</dbReference>
<keyword evidence="9" id="KW-0934">Plastid</keyword>
<dbReference type="SUPFAM" id="SSF55653">
    <property type="entry name" value="Ribosomal protein L9 C-domain"/>
    <property type="match status" value="1"/>
</dbReference>
<dbReference type="GO" id="GO:0019843">
    <property type="term" value="F:rRNA binding"/>
    <property type="evidence" value="ECO:0007669"/>
    <property type="project" value="UniProtKB-KW"/>
</dbReference>